<dbReference type="Pfam" id="PF00498">
    <property type="entry name" value="FHA"/>
    <property type="match status" value="1"/>
</dbReference>
<evidence type="ECO:0000256" key="10">
    <source>
        <dbReference type="SAM" id="Coils"/>
    </source>
</evidence>
<dbReference type="OrthoDB" id="3176171at2759"/>
<dbReference type="PRINTS" id="PR00380">
    <property type="entry name" value="KINESINHEAVY"/>
</dbReference>
<dbReference type="PROSITE" id="PS00411">
    <property type="entry name" value="KINESIN_MOTOR_1"/>
    <property type="match status" value="1"/>
</dbReference>
<keyword evidence="4 9" id="KW-0547">Nucleotide-binding</keyword>
<dbReference type="SUPFAM" id="SSF49879">
    <property type="entry name" value="SMAD/FHA domain"/>
    <property type="match status" value="1"/>
</dbReference>
<dbReference type="GO" id="GO:0008017">
    <property type="term" value="F:microtubule binding"/>
    <property type="evidence" value="ECO:0007669"/>
    <property type="project" value="InterPro"/>
</dbReference>
<keyword evidence="7 9" id="KW-0505">Motor protein</keyword>
<keyword evidence="3" id="KW-0493">Microtubule</keyword>
<dbReference type="Gene3D" id="6.10.250.2520">
    <property type="match status" value="1"/>
</dbReference>
<dbReference type="SUPFAM" id="SSF52540">
    <property type="entry name" value="P-loop containing nucleoside triphosphate hydrolases"/>
    <property type="match status" value="1"/>
</dbReference>
<gene>
    <name evidence="13" type="ORF">F7725_011455</name>
</gene>
<comment type="similarity">
    <text evidence="9">Belongs to the TRAFAC class myosin-kinesin ATPase superfamily. Kinesin family.</text>
</comment>
<evidence type="ECO:0000256" key="1">
    <source>
        <dbReference type="ARBA" id="ARBA00004245"/>
    </source>
</evidence>
<feature type="coiled-coil region" evidence="10">
    <location>
        <begin position="457"/>
        <end position="484"/>
    </location>
</feature>
<dbReference type="InterPro" id="IPR008984">
    <property type="entry name" value="SMAD_FHA_dom_sf"/>
</dbReference>
<evidence type="ECO:0000256" key="7">
    <source>
        <dbReference type="ARBA" id="ARBA00023175"/>
    </source>
</evidence>
<feature type="binding site" evidence="9">
    <location>
        <begin position="96"/>
        <end position="103"/>
    </location>
    <ligand>
        <name>ATP</name>
        <dbReference type="ChEBI" id="CHEBI:30616"/>
    </ligand>
</feature>
<feature type="domain" description="FHA" evidence="11">
    <location>
        <begin position="543"/>
        <end position="599"/>
    </location>
</feature>
<keyword evidence="5 9" id="KW-0067">ATP-binding</keyword>
<evidence type="ECO:0000256" key="3">
    <source>
        <dbReference type="ARBA" id="ARBA00022701"/>
    </source>
</evidence>
<dbReference type="Pfam" id="PF12423">
    <property type="entry name" value="KIF1B"/>
    <property type="match status" value="1"/>
</dbReference>
<comment type="subcellular location">
    <subcellularLocation>
        <location evidence="1">Cytoplasm</location>
        <location evidence="1">Cytoskeleton</location>
    </subcellularLocation>
</comment>
<dbReference type="InterPro" id="IPR022164">
    <property type="entry name" value="Kinesin-like"/>
</dbReference>
<dbReference type="GO" id="GO:0007018">
    <property type="term" value="P:microtubule-based movement"/>
    <property type="evidence" value="ECO:0007669"/>
    <property type="project" value="InterPro"/>
</dbReference>
<dbReference type="FunFam" id="3.40.850.10:FF:000004">
    <property type="entry name" value="Kinesin-like protein isoform 2"/>
    <property type="match status" value="1"/>
</dbReference>
<evidence type="ECO:0000256" key="5">
    <source>
        <dbReference type="ARBA" id="ARBA00022840"/>
    </source>
</evidence>
<keyword evidence="2" id="KW-0963">Cytoplasm</keyword>
<dbReference type="InterPro" id="IPR001752">
    <property type="entry name" value="Kinesin_motor_dom"/>
</dbReference>
<evidence type="ECO:0000256" key="6">
    <source>
        <dbReference type="ARBA" id="ARBA00023054"/>
    </source>
</evidence>
<dbReference type="InterPro" id="IPR019821">
    <property type="entry name" value="Kinesin_motor_CS"/>
</dbReference>
<dbReference type="InterPro" id="IPR027417">
    <property type="entry name" value="P-loop_NTPase"/>
</dbReference>
<name>A0A7J5Z8W3_DISMA</name>
<comment type="caution">
    <text evidence="13">The sequence shown here is derived from an EMBL/GenBank/DDBJ whole genome shotgun (WGS) entry which is preliminary data.</text>
</comment>
<protein>
    <recommendedName>
        <fullName evidence="15">Kinesin family member 1Ab</fullName>
    </recommendedName>
</protein>
<evidence type="ECO:0000256" key="9">
    <source>
        <dbReference type="PROSITE-ProRule" id="PRU00283"/>
    </source>
</evidence>
<dbReference type="SMART" id="SM00129">
    <property type="entry name" value="KISc"/>
    <property type="match status" value="1"/>
</dbReference>
<dbReference type="InterPro" id="IPR022140">
    <property type="entry name" value="Kinesin-like_KIF1-typ"/>
</dbReference>
<dbReference type="SMART" id="SM00240">
    <property type="entry name" value="FHA"/>
    <property type="match status" value="1"/>
</dbReference>
<dbReference type="InterPro" id="IPR032405">
    <property type="entry name" value="Kinesin_assoc"/>
</dbReference>
<feature type="coiled-coil region" evidence="10">
    <location>
        <begin position="655"/>
        <end position="704"/>
    </location>
</feature>
<dbReference type="Gene3D" id="2.60.200.20">
    <property type="match status" value="1"/>
</dbReference>
<evidence type="ECO:0000259" key="12">
    <source>
        <dbReference type="PROSITE" id="PS50067"/>
    </source>
</evidence>
<dbReference type="PANTHER" id="PTHR47117:SF2">
    <property type="entry name" value="KINESIN-LIKE PROTEIN KIF1A ISOFORM X1"/>
    <property type="match status" value="1"/>
</dbReference>
<reference evidence="13 14" key="1">
    <citation type="submission" date="2020-03" db="EMBL/GenBank/DDBJ databases">
        <title>Dissostichus mawsoni Genome sequencing and assembly.</title>
        <authorList>
            <person name="Park H."/>
        </authorList>
    </citation>
    <scope>NUCLEOTIDE SEQUENCE [LARGE SCALE GENOMIC DNA]</scope>
    <source>
        <strain evidence="13">DM0001</strain>
        <tissue evidence="13">Muscle</tissue>
    </source>
</reference>
<dbReference type="InterPro" id="IPR000253">
    <property type="entry name" value="FHA_dom"/>
</dbReference>
<evidence type="ECO:0000256" key="8">
    <source>
        <dbReference type="ARBA" id="ARBA00023212"/>
    </source>
</evidence>
<dbReference type="Gene3D" id="3.40.850.10">
    <property type="entry name" value="Kinesin motor domain"/>
    <property type="match status" value="1"/>
</dbReference>
<dbReference type="PROSITE" id="PS50006">
    <property type="entry name" value="FHA_DOMAIN"/>
    <property type="match status" value="1"/>
</dbReference>
<evidence type="ECO:0000313" key="14">
    <source>
        <dbReference type="Proteomes" id="UP000518266"/>
    </source>
</evidence>
<dbReference type="GO" id="GO:0005874">
    <property type="term" value="C:microtubule"/>
    <property type="evidence" value="ECO:0007669"/>
    <property type="project" value="UniProtKB-KW"/>
</dbReference>
<accession>A0A7J5Z8W3</accession>
<organism evidence="13 14">
    <name type="scientific">Dissostichus mawsoni</name>
    <name type="common">Antarctic cod</name>
    <dbReference type="NCBI Taxonomy" id="36200"/>
    <lineage>
        <taxon>Eukaryota</taxon>
        <taxon>Metazoa</taxon>
        <taxon>Chordata</taxon>
        <taxon>Craniata</taxon>
        <taxon>Vertebrata</taxon>
        <taxon>Euteleostomi</taxon>
        <taxon>Actinopterygii</taxon>
        <taxon>Neopterygii</taxon>
        <taxon>Teleostei</taxon>
        <taxon>Neoteleostei</taxon>
        <taxon>Acanthomorphata</taxon>
        <taxon>Eupercaria</taxon>
        <taxon>Perciformes</taxon>
        <taxon>Notothenioidei</taxon>
        <taxon>Nototheniidae</taxon>
        <taxon>Dissostichus</taxon>
    </lineage>
</organism>
<evidence type="ECO:0008006" key="15">
    <source>
        <dbReference type="Google" id="ProtNLM"/>
    </source>
</evidence>
<dbReference type="GO" id="GO:0005524">
    <property type="term" value="F:ATP binding"/>
    <property type="evidence" value="ECO:0007669"/>
    <property type="project" value="UniProtKB-UniRule"/>
</dbReference>
<dbReference type="Pfam" id="PF16183">
    <property type="entry name" value="Kinesin_assoc"/>
    <property type="match status" value="1"/>
</dbReference>
<dbReference type="PANTHER" id="PTHR47117">
    <property type="entry name" value="STAR-RELATED LIPID TRANSFER PROTEIN 9"/>
    <property type="match status" value="1"/>
</dbReference>
<evidence type="ECO:0000256" key="4">
    <source>
        <dbReference type="ARBA" id="ARBA00022741"/>
    </source>
</evidence>
<keyword evidence="6 10" id="KW-0175">Coiled coil</keyword>
<evidence type="ECO:0000259" key="11">
    <source>
        <dbReference type="PROSITE" id="PS50006"/>
    </source>
</evidence>
<keyword evidence="14" id="KW-1185">Reference proteome</keyword>
<dbReference type="CDD" id="cd01365">
    <property type="entry name" value="KISc_KIF1A_KIF1B"/>
    <property type="match status" value="1"/>
</dbReference>
<proteinExistence type="inferred from homology"/>
<dbReference type="FunFam" id="2.60.200.20:FF:000001">
    <property type="entry name" value="Kinesin family member 1B"/>
    <property type="match status" value="1"/>
</dbReference>
<dbReference type="Pfam" id="PF00225">
    <property type="entry name" value="Kinesin"/>
    <property type="match status" value="1"/>
</dbReference>
<dbReference type="EMBL" id="JAAKFY010000004">
    <property type="protein sequence ID" value="KAF3858254.1"/>
    <property type="molecule type" value="Genomic_DNA"/>
</dbReference>
<dbReference type="InterPro" id="IPR036961">
    <property type="entry name" value="Kinesin_motor_dom_sf"/>
</dbReference>
<dbReference type="PROSITE" id="PS50067">
    <property type="entry name" value="KINESIN_MOTOR_2"/>
    <property type="match status" value="1"/>
</dbReference>
<dbReference type="Proteomes" id="UP000518266">
    <property type="component" value="Unassembled WGS sequence"/>
</dbReference>
<keyword evidence="8" id="KW-0206">Cytoskeleton</keyword>
<sequence length="1317" mass="148985">MAAASVKVAVRVRPFNSREIGKDSKCIIQMSGNTTTILNPKQPKENKSFNFDYSYWSHTTPEDISFASQLQVYKDIGEEMLLHAFEGYNVCIFAYGQTGSGKSYTMMGRQEQDQEGIIPLMCEDLFTKFNDTNNDNSKSYSVEVSYMEIYCERVRDLLNPKNKGNLRVREHPLMGPYVEDLSKLAVTSYNDIQDLMESGNKARTVAATNMNETSSRSHAVFNIIFTQKKHDMDSENTSEKVSKISLVDLAGSERADSTGAKGTRLKEGANINKSLTTLGKVISALAEVNKKKKKVENHIPYRDSVLTWLLRENLGGNSRTAMVAALSPADINYDETLSTLRYADRAKQIRCNAVINEDPSNRLVRELKEEVARLRDLLMAQGLGDIIETYRCTGPVIADLSDYKNFVNNRQAVNQRGDLSAVSTVMTGMSPSPSLSVLSSRVGSITNIHDRIFSPASEEAIERLKETEKIIAELNETWEEKLRRTEAIRMEREALLAEMGVAMREDGGTLGVFSPKKTPHLVNLNEDPLMSECLLYYIKDGLTKVGRENAKTRQDIVLSGHFIRDEHCTFTSTTVPLGEGCVIMEPCEGSETYVNGKRVSSPTVLRSGNRIIMGKSHVFRFNDPEQARLERERTPCAETPVEPVDWAFAQRELLEKQGIDMKQEMEQRLQELEDQYRKEREEASNLLEQQRLDYESKLEALQKQVDSRYLESPEEEEEPEEEVPWTPRETELALWAFRKWRFYQFTSLRDLLWGNAIFLKEANAISVELKKKVQFQFVLLTDTLYSPLPPDLLPASVAKEREKRPFPEPSSPLKSKIRRTERHITGLWRNSGTVSSDDKKLMPWYRQRLDLMREMYDRAAELPSSAVEDCDHALTGGDPFYDRFPGSVLAFVYLSNLLYPVPLVHRVAIVSEKGEVKGFLRVAVQAISADEEAPDYGSGVRQSGTAKISFEDKQFEKFQTESCPGVLSHSNTSQEELRRFVEGEGPSSDIGISADEVNNNTEIIEAPSSPVKSAGLGLDLALDLSPEKVLSHLKIGSTFTFRVTVLQASSISAEYADIFCQFNFIHRHDEAFSTEPLKNTGRGPPLGFYHVQNITVEVTKSFVEYIKTQPIVFEVFGHYQKQPFPPLCKDLISPLRPSRRQFPRVMPLSKPVPATKLSTLMRSTAGPCHAKYDLMSFFEICELEANGDYIPAVVDHRSGMPCHGTYLLHQGIQRRITVTIAHETGNDIEWKEVKELVIGRIRNTPEADETIIDPNILSLNILSSGYFWPKHSDKTFYRFEAAWDSSMHNSLLLNRVTPYGEKIYITLSAYLEVLNDI</sequence>
<evidence type="ECO:0000256" key="2">
    <source>
        <dbReference type="ARBA" id="ARBA00022490"/>
    </source>
</evidence>
<dbReference type="GO" id="GO:0003777">
    <property type="term" value="F:microtubule motor activity"/>
    <property type="evidence" value="ECO:0007669"/>
    <property type="project" value="InterPro"/>
</dbReference>
<dbReference type="Pfam" id="PF12473">
    <property type="entry name" value="DUF3694"/>
    <property type="match status" value="1"/>
</dbReference>
<evidence type="ECO:0000313" key="13">
    <source>
        <dbReference type="EMBL" id="KAF3858254.1"/>
    </source>
</evidence>
<feature type="domain" description="Kinesin motor" evidence="12">
    <location>
        <begin position="5"/>
        <end position="349"/>
    </location>
</feature>